<feature type="region of interest" description="Disordered" evidence="1">
    <location>
        <begin position="53"/>
        <end position="89"/>
    </location>
</feature>
<organism evidence="2 3">
    <name type="scientific">Golovinomyces cichoracearum</name>
    <dbReference type="NCBI Taxonomy" id="62708"/>
    <lineage>
        <taxon>Eukaryota</taxon>
        <taxon>Fungi</taxon>
        <taxon>Dikarya</taxon>
        <taxon>Ascomycota</taxon>
        <taxon>Pezizomycotina</taxon>
        <taxon>Leotiomycetes</taxon>
        <taxon>Erysiphales</taxon>
        <taxon>Erysiphaceae</taxon>
        <taxon>Golovinomyces</taxon>
    </lineage>
</organism>
<evidence type="ECO:0000256" key="1">
    <source>
        <dbReference type="SAM" id="MobiDB-lite"/>
    </source>
</evidence>
<feature type="compositionally biased region" description="Polar residues" evidence="1">
    <location>
        <begin position="75"/>
        <end position="89"/>
    </location>
</feature>
<proteinExistence type="predicted"/>
<gene>
    <name evidence="2" type="ORF">GcM3_112025</name>
</gene>
<name>A0A420I8V6_9PEZI</name>
<reference evidence="2 3" key="1">
    <citation type="journal article" date="2018" name="BMC Genomics">
        <title>Comparative genome analyses reveal sequence features reflecting distinct modes of host-adaptation between dicot and monocot powdery mildew.</title>
        <authorList>
            <person name="Wu Y."/>
            <person name="Ma X."/>
            <person name="Pan Z."/>
            <person name="Kale S.D."/>
            <person name="Song Y."/>
            <person name="King H."/>
            <person name="Zhang Q."/>
            <person name="Presley C."/>
            <person name="Deng X."/>
            <person name="Wei C.I."/>
            <person name="Xiao S."/>
        </authorList>
    </citation>
    <scope>NUCLEOTIDE SEQUENCE [LARGE SCALE GENOMIC DNA]</scope>
    <source>
        <strain evidence="2">UMSG3</strain>
    </source>
</reference>
<dbReference type="EMBL" id="MCBQ01011212">
    <property type="protein sequence ID" value="RKF66753.1"/>
    <property type="molecule type" value="Genomic_DNA"/>
</dbReference>
<evidence type="ECO:0000313" key="3">
    <source>
        <dbReference type="Proteomes" id="UP000283383"/>
    </source>
</evidence>
<evidence type="ECO:0000313" key="2">
    <source>
        <dbReference type="EMBL" id="RKF66753.1"/>
    </source>
</evidence>
<protein>
    <submittedName>
        <fullName evidence="2">Uncharacterized protein</fullName>
    </submittedName>
</protein>
<accession>A0A420I8V6</accession>
<sequence length="89" mass="10142">MPVAKRLFGTLQEEEPTEWFEYQLQKQKQTGGFLKPFDPDSAIFKPSENPVVESTTLKDEEPNAPRNPFEIGIQPNIQAPSLSQRSTEH</sequence>
<comment type="caution">
    <text evidence="2">The sequence shown here is derived from an EMBL/GenBank/DDBJ whole genome shotgun (WGS) entry which is preliminary data.</text>
</comment>
<dbReference type="AlphaFoldDB" id="A0A420I8V6"/>
<keyword evidence="3" id="KW-1185">Reference proteome</keyword>
<dbReference type="Proteomes" id="UP000283383">
    <property type="component" value="Unassembled WGS sequence"/>
</dbReference>